<feature type="region of interest" description="Disordered" evidence="1">
    <location>
        <begin position="36"/>
        <end position="59"/>
    </location>
</feature>
<name>A0A0E0CCG4_9ORYZ</name>
<organism evidence="2">
    <name type="scientific">Oryza meridionalis</name>
    <dbReference type="NCBI Taxonomy" id="40149"/>
    <lineage>
        <taxon>Eukaryota</taxon>
        <taxon>Viridiplantae</taxon>
        <taxon>Streptophyta</taxon>
        <taxon>Embryophyta</taxon>
        <taxon>Tracheophyta</taxon>
        <taxon>Spermatophyta</taxon>
        <taxon>Magnoliopsida</taxon>
        <taxon>Liliopsida</taxon>
        <taxon>Poales</taxon>
        <taxon>Poaceae</taxon>
        <taxon>BOP clade</taxon>
        <taxon>Oryzoideae</taxon>
        <taxon>Oryzeae</taxon>
        <taxon>Oryzinae</taxon>
        <taxon>Oryza</taxon>
    </lineage>
</organism>
<dbReference type="Gramene" id="OMERI01G39530.1">
    <property type="protein sequence ID" value="OMERI01G39530.1"/>
    <property type="gene ID" value="OMERI01G39530"/>
</dbReference>
<dbReference type="AlphaFoldDB" id="A0A0E0CCG4"/>
<keyword evidence="3" id="KW-1185">Reference proteome</keyword>
<sequence length="59" mass="6689">MKQAATRQRPNTIQIQDAHCDIKKFKQTIYFFSPPQHTSVLTDGSPREDSIPSPDTPAF</sequence>
<evidence type="ECO:0000313" key="3">
    <source>
        <dbReference type="Proteomes" id="UP000008021"/>
    </source>
</evidence>
<evidence type="ECO:0000313" key="2">
    <source>
        <dbReference type="EnsemblPlants" id="OMERI01G39530.1"/>
    </source>
</evidence>
<protein>
    <submittedName>
        <fullName evidence="2">Uncharacterized protein</fullName>
    </submittedName>
</protein>
<proteinExistence type="predicted"/>
<dbReference type="EnsemblPlants" id="OMERI01G39530.1">
    <property type="protein sequence ID" value="OMERI01G39530.1"/>
    <property type="gene ID" value="OMERI01G39530"/>
</dbReference>
<dbReference type="HOGENOM" id="CLU_2964808_0_0_1"/>
<accession>A0A0E0CCG4</accession>
<reference evidence="2" key="1">
    <citation type="submission" date="2015-04" db="UniProtKB">
        <authorList>
            <consortium name="EnsemblPlants"/>
        </authorList>
    </citation>
    <scope>IDENTIFICATION</scope>
</reference>
<dbReference type="Proteomes" id="UP000008021">
    <property type="component" value="Chromosome 1"/>
</dbReference>
<reference evidence="2" key="2">
    <citation type="submission" date="2018-05" db="EMBL/GenBank/DDBJ databases">
        <title>OmerRS3 (Oryza meridionalis Reference Sequence Version 3).</title>
        <authorList>
            <person name="Zhang J."/>
            <person name="Kudrna D."/>
            <person name="Lee S."/>
            <person name="Talag J."/>
            <person name="Welchert J."/>
            <person name="Wing R.A."/>
        </authorList>
    </citation>
    <scope>NUCLEOTIDE SEQUENCE [LARGE SCALE GENOMIC DNA]</scope>
    <source>
        <strain evidence="2">cv. OR44</strain>
    </source>
</reference>
<evidence type="ECO:0000256" key="1">
    <source>
        <dbReference type="SAM" id="MobiDB-lite"/>
    </source>
</evidence>